<reference evidence="15 16" key="1">
    <citation type="submission" date="2024-01" db="EMBL/GenBank/DDBJ databases">
        <authorList>
            <person name="Alioto T."/>
            <person name="Alioto T."/>
            <person name="Gomez Garrido J."/>
        </authorList>
    </citation>
    <scope>NUCLEOTIDE SEQUENCE [LARGE SCALE GENOMIC DNA]</scope>
</reference>
<organism evidence="15 16">
    <name type="scientific">Scomber scombrus</name>
    <name type="common">Atlantic mackerel</name>
    <name type="synonym">Scomber vernalis</name>
    <dbReference type="NCBI Taxonomy" id="13677"/>
    <lineage>
        <taxon>Eukaryota</taxon>
        <taxon>Metazoa</taxon>
        <taxon>Chordata</taxon>
        <taxon>Craniata</taxon>
        <taxon>Vertebrata</taxon>
        <taxon>Euteleostomi</taxon>
        <taxon>Actinopterygii</taxon>
        <taxon>Neopterygii</taxon>
        <taxon>Teleostei</taxon>
        <taxon>Neoteleostei</taxon>
        <taxon>Acanthomorphata</taxon>
        <taxon>Pelagiaria</taxon>
        <taxon>Scombriformes</taxon>
        <taxon>Scombridae</taxon>
        <taxon>Scomber</taxon>
    </lineage>
</organism>
<name>A0AAV1P0D9_SCOSC</name>
<evidence type="ECO:0000256" key="1">
    <source>
        <dbReference type="ARBA" id="ARBA00004225"/>
    </source>
</evidence>
<evidence type="ECO:0000256" key="6">
    <source>
        <dbReference type="ARBA" id="ARBA00022989"/>
    </source>
</evidence>
<evidence type="ECO:0000256" key="4">
    <source>
        <dbReference type="ARBA" id="ARBA00022692"/>
    </source>
</evidence>
<comment type="caution">
    <text evidence="15">The sequence shown here is derived from an EMBL/GenBank/DDBJ whole genome shotgun (WGS) entry which is preliminary data.</text>
</comment>
<keyword evidence="8 13" id="KW-0472">Membrane</keyword>
<keyword evidence="5" id="KW-0677">Repeat</keyword>
<dbReference type="Proteomes" id="UP001314229">
    <property type="component" value="Unassembled WGS sequence"/>
</dbReference>
<evidence type="ECO:0000256" key="11">
    <source>
        <dbReference type="ARBA" id="ARBA00041879"/>
    </source>
</evidence>
<feature type="repeat" description="Solcar" evidence="13">
    <location>
        <begin position="213"/>
        <end position="308"/>
    </location>
</feature>
<keyword evidence="16" id="KW-1185">Reference proteome</keyword>
<accession>A0AAV1P0D9</accession>
<comment type="similarity">
    <text evidence="2 14">Belongs to the mitochondrial carrier (TC 2.A.29) family.</text>
</comment>
<feature type="repeat" description="Solcar" evidence="13">
    <location>
        <begin position="116"/>
        <end position="202"/>
    </location>
</feature>
<dbReference type="Gene3D" id="1.50.40.10">
    <property type="entry name" value="Mitochondrial carrier domain"/>
    <property type="match status" value="1"/>
</dbReference>
<dbReference type="PANTHER" id="PTHR24089">
    <property type="entry name" value="SOLUTE CARRIER FAMILY 25"/>
    <property type="match status" value="1"/>
</dbReference>
<keyword evidence="7" id="KW-0496">Mitochondrion</keyword>
<dbReference type="SUPFAM" id="SSF103506">
    <property type="entry name" value="Mitochondrial carrier"/>
    <property type="match status" value="1"/>
</dbReference>
<comment type="subcellular location">
    <subcellularLocation>
        <location evidence="1">Mitochondrion membrane</location>
        <topology evidence="1">Multi-pass membrane protein</topology>
    </subcellularLocation>
</comment>
<evidence type="ECO:0000313" key="15">
    <source>
        <dbReference type="EMBL" id="CAK6964835.1"/>
    </source>
</evidence>
<keyword evidence="4 13" id="KW-0812">Transmembrane</keyword>
<dbReference type="GO" id="GO:0090422">
    <property type="term" value="F:thiamine pyrophosphate transmembrane transporter activity"/>
    <property type="evidence" value="ECO:0007669"/>
    <property type="project" value="UniProtKB-ARBA"/>
</dbReference>
<protein>
    <recommendedName>
        <fullName evidence="10">Mitochondrial thiamine pyrophosphate carrier</fullName>
    </recommendedName>
    <alternativeName>
        <fullName evidence="11">Solute carrier family 25 member 19</fullName>
    </alternativeName>
</protein>
<evidence type="ECO:0000256" key="10">
    <source>
        <dbReference type="ARBA" id="ARBA00040836"/>
    </source>
</evidence>
<dbReference type="GO" id="GO:0042723">
    <property type="term" value="P:thiamine-containing compound metabolic process"/>
    <property type="evidence" value="ECO:0007669"/>
    <property type="project" value="UniProtKB-ARBA"/>
</dbReference>
<evidence type="ECO:0000256" key="2">
    <source>
        <dbReference type="ARBA" id="ARBA00006375"/>
    </source>
</evidence>
<dbReference type="InterPro" id="IPR002067">
    <property type="entry name" value="MCP"/>
</dbReference>
<keyword evidence="3 14" id="KW-0813">Transport</keyword>
<dbReference type="EMBL" id="CAWUFR010000076">
    <property type="protein sequence ID" value="CAK6964835.1"/>
    <property type="molecule type" value="Genomic_DNA"/>
</dbReference>
<proteinExistence type="inferred from homology"/>
<dbReference type="GO" id="GO:0031966">
    <property type="term" value="C:mitochondrial membrane"/>
    <property type="evidence" value="ECO:0007669"/>
    <property type="project" value="UniProtKB-SubCell"/>
</dbReference>
<evidence type="ECO:0000256" key="14">
    <source>
        <dbReference type="RuleBase" id="RU000488"/>
    </source>
</evidence>
<dbReference type="AlphaFoldDB" id="A0AAV1P0D9"/>
<keyword evidence="6" id="KW-1133">Transmembrane helix</keyword>
<evidence type="ECO:0000256" key="13">
    <source>
        <dbReference type="PROSITE-ProRule" id="PRU00282"/>
    </source>
</evidence>
<gene>
    <name evidence="15" type="ORF">FSCOSCO3_A009144</name>
</gene>
<feature type="repeat" description="Solcar" evidence="13">
    <location>
        <begin position="13"/>
        <end position="106"/>
    </location>
</feature>
<comment type="catalytic activity">
    <reaction evidence="12">
        <text>thiamine phosphate(out) + thiamine diphosphate(in) = thiamine phosphate(in) + thiamine diphosphate(out)</text>
        <dbReference type="Rhea" id="RHEA:73383"/>
        <dbReference type="ChEBI" id="CHEBI:37575"/>
        <dbReference type="ChEBI" id="CHEBI:58937"/>
    </reaction>
</comment>
<evidence type="ECO:0000256" key="5">
    <source>
        <dbReference type="ARBA" id="ARBA00022737"/>
    </source>
</evidence>
<evidence type="ECO:0000256" key="7">
    <source>
        <dbReference type="ARBA" id="ARBA00023128"/>
    </source>
</evidence>
<dbReference type="PROSITE" id="PS50920">
    <property type="entry name" value="SOLCAR"/>
    <property type="match status" value="3"/>
</dbReference>
<dbReference type="FunFam" id="1.50.40.10:FF:000011">
    <property type="entry name" value="Mitochondrial thiamine pyrophosphate carrier 1"/>
    <property type="match status" value="1"/>
</dbReference>
<dbReference type="InterPro" id="IPR023395">
    <property type="entry name" value="MCP_dom_sf"/>
</dbReference>
<dbReference type="PRINTS" id="PR00926">
    <property type="entry name" value="MITOCARRIER"/>
</dbReference>
<evidence type="ECO:0000256" key="8">
    <source>
        <dbReference type="ARBA" id="ARBA00023136"/>
    </source>
</evidence>
<evidence type="ECO:0000313" key="16">
    <source>
        <dbReference type="Proteomes" id="UP001314229"/>
    </source>
</evidence>
<evidence type="ECO:0000256" key="12">
    <source>
        <dbReference type="ARBA" id="ARBA00050799"/>
    </source>
</evidence>
<evidence type="ECO:0000256" key="3">
    <source>
        <dbReference type="ARBA" id="ARBA00022448"/>
    </source>
</evidence>
<sequence length="326" mass="36211">MVGYDPGNREAALSSHEVAVAGSAAGMVTRALVSPFDVIKIRFQLQIEGLSSERREGRYWGLFQASRRIHTEEGLSAFWKGHLPAQLLSVCFGAVQFASFECMTEVVHKMTPYDSQTAGVHFVCGGLSACSATVVCQPLDTLRTRFAAQGEPKVYRNLRHAVSTMCRSEGVLTFYRGLSPTLVAVFPYAGLQFFFYKVFKTFLDPQPKTGNSGGNLRSLICGSGAGMISKTMTYPFDLFKKRLQVGGFEEARVRFGQVRSYRSMADCMVQIAKEEGVRGFFKGLSPSLVKAALSTGLTFFWYEFFLNTMRDLKQRQRANGFTKDAE</sequence>
<dbReference type="InterPro" id="IPR018108">
    <property type="entry name" value="MCP_transmembrane"/>
</dbReference>
<evidence type="ECO:0000256" key="9">
    <source>
        <dbReference type="ARBA" id="ARBA00037549"/>
    </source>
</evidence>
<dbReference type="Pfam" id="PF00153">
    <property type="entry name" value="Mito_carr"/>
    <property type="match status" value="3"/>
</dbReference>
<comment type="function">
    <text evidence="9">Mitochondrial transporter mediating uptake of thiamine diphosphate into mitochondria. It is not clear if the antiporter activity is affected by the membrane potential or by the proton electrochemical gradient.</text>
</comment>